<feature type="region of interest" description="Disordered" evidence="2">
    <location>
        <begin position="319"/>
        <end position="339"/>
    </location>
</feature>
<feature type="compositionally biased region" description="Polar residues" evidence="2">
    <location>
        <begin position="320"/>
        <end position="333"/>
    </location>
</feature>
<keyword evidence="1" id="KW-0175">Coiled coil</keyword>
<sequence>MSPSEDARVRAERLRSYKADLQRMKKEKEEAEMKRLEALKLERQKRIAARGNSASGKSSVLSPQTKQFPAKLSPATNRGSKFSDSDPGSSSPLQRSKIRTSLGSTELLKASKSSKLSEVSHMRGNRLTRSSSSLSETKRESNRATPDSKAPMARIRRLSEPKPVTSPVTSVEDRSAEAVSRRKLSEGPDKNKISAIINLDKSKAATLPELKIKTSTSHIKASENISSVEDQKVNGMKPSTFCVNAELNVSNCNTAHQTDADDNTIVEKTVVMLEYEKPSLHSSEGKSGNESKVRTVYQEQDPPNCANITVAEKPYRDVSTHNSSVEDPSTGQASCGKAPQVSSEMVARVETVKAQASDIKTLNKNPVVEKTLSKEPSKGLRRLLKFGKKNHSSSFVDQSFDSECTSIDGTEHDDNARNTASISEVGTLKNLIWQDETPTAGNASQKISRHFSLLSPFRSKTSQKKQTS</sequence>
<dbReference type="EMBL" id="JACGWN010000003">
    <property type="protein sequence ID" value="KAL0456971.1"/>
    <property type="molecule type" value="Genomic_DNA"/>
</dbReference>
<feature type="compositionally biased region" description="Basic and acidic residues" evidence="2">
    <location>
        <begin position="171"/>
        <end position="188"/>
    </location>
</feature>
<proteinExistence type="predicted"/>
<feature type="compositionally biased region" description="Low complexity" evidence="2">
    <location>
        <begin position="79"/>
        <end position="92"/>
    </location>
</feature>
<accession>A0AAW2XXQ7</accession>
<protein>
    <recommendedName>
        <fullName evidence="4">COP1-interacting protein 7</fullName>
    </recommendedName>
</protein>
<reference evidence="3" key="1">
    <citation type="submission" date="2020-06" db="EMBL/GenBank/DDBJ databases">
        <authorList>
            <person name="Li T."/>
            <person name="Hu X."/>
            <person name="Zhang T."/>
            <person name="Song X."/>
            <person name="Zhang H."/>
            <person name="Dai N."/>
            <person name="Sheng W."/>
            <person name="Hou X."/>
            <person name="Wei L."/>
        </authorList>
    </citation>
    <scope>NUCLEOTIDE SEQUENCE</scope>
    <source>
        <strain evidence="3">KEN1</strain>
        <tissue evidence="3">Leaf</tissue>
    </source>
</reference>
<comment type="caution">
    <text evidence="3">The sequence shown here is derived from an EMBL/GenBank/DDBJ whole genome shotgun (WGS) entry which is preliminary data.</text>
</comment>
<dbReference type="PANTHER" id="PTHR31008:SF2">
    <property type="entry name" value="COP1-INTERACTING PROTEIN-LIKE PROTEIN"/>
    <property type="match status" value="1"/>
</dbReference>
<gene>
    <name evidence="3" type="ORF">Slati_1036300</name>
</gene>
<evidence type="ECO:0000313" key="3">
    <source>
        <dbReference type="EMBL" id="KAL0456971.1"/>
    </source>
</evidence>
<feature type="coiled-coil region" evidence="1">
    <location>
        <begin position="11"/>
        <end position="46"/>
    </location>
</feature>
<dbReference type="PANTHER" id="PTHR31008">
    <property type="entry name" value="COP1-INTERACTING PROTEIN-RELATED"/>
    <property type="match status" value="1"/>
</dbReference>
<dbReference type="AlphaFoldDB" id="A0AAW2XXQ7"/>
<organism evidence="3">
    <name type="scientific">Sesamum latifolium</name>
    <dbReference type="NCBI Taxonomy" id="2727402"/>
    <lineage>
        <taxon>Eukaryota</taxon>
        <taxon>Viridiplantae</taxon>
        <taxon>Streptophyta</taxon>
        <taxon>Embryophyta</taxon>
        <taxon>Tracheophyta</taxon>
        <taxon>Spermatophyta</taxon>
        <taxon>Magnoliopsida</taxon>
        <taxon>eudicotyledons</taxon>
        <taxon>Gunneridae</taxon>
        <taxon>Pentapetalae</taxon>
        <taxon>asterids</taxon>
        <taxon>lamiids</taxon>
        <taxon>Lamiales</taxon>
        <taxon>Pedaliaceae</taxon>
        <taxon>Sesamum</taxon>
    </lineage>
</organism>
<name>A0AAW2XXQ7_9LAMI</name>
<evidence type="ECO:0008006" key="4">
    <source>
        <dbReference type="Google" id="ProtNLM"/>
    </source>
</evidence>
<reference evidence="3" key="2">
    <citation type="journal article" date="2024" name="Plant">
        <title>Genomic evolution and insights into agronomic trait innovations of Sesamum species.</title>
        <authorList>
            <person name="Miao H."/>
            <person name="Wang L."/>
            <person name="Qu L."/>
            <person name="Liu H."/>
            <person name="Sun Y."/>
            <person name="Le M."/>
            <person name="Wang Q."/>
            <person name="Wei S."/>
            <person name="Zheng Y."/>
            <person name="Lin W."/>
            <person name="Duan Y."/>
            <person name="Cao H."/>
            <person name="Xiong S."/>
            <person name="Wang X."/>
            <person name="Wei L."/>
            <person name="Li C."/>
            <person name="Ma Q."/>
            <person name="Ju M."/>
            <person name="Zhao R."/>
            <person name="Li G."/>
            <person name="Mu C."/>
            <person name="Tian Q."/>
            <person name="Mei H."/>
            <person name="Zhang T."/>
            <person name="Gao T."/>
            <person name="Zhang H."/>
        </authorList>
    </citation>
    <scope>NUCLEOTIDE SEQUENCE</scope>
    <source>
        <strain evidence="3">KEN1</strain>
    </source>
</reference>
<evidence type="ECO:0000256" key="1">
    <source>
        <dbReference type="SAM" id="Coils"/>
    </source>
</evidence>
<feature type="region of interest" description="Disordered" evidence="2">
    <location>
        <begin position="47"/>
        <end position="188"/>
    </location>
</feature>
<evidence type="ECO:0000256" key="2">
    <source>
        <dbReference type="SAM" id="MobiDB-lite"/>
    </source>
</evidence>
<feature type="compositionally biased region" description="Polar residues" evidence="2">
    <location>
        <begin position="52"/>
        <end position="67"/>
    </location>
</feature>
<feature type="compositionally biased region" description="Low complexity" evidence="2">
    <location>
        <begin position="107"/>
        <end position="117"/>
    </location>
</feature>